<protein>
    <submittedName>
        <fullName evidence="3">ICE2 isoform 13</fullName>
    </submittedName>
</protein>
<dbReference type="PANTHER" id="PTHR14633">
    <property type="entry name" value="LITTLE ELONGATION COMPLEX SUBUNIT 2"/>
    <property type="match status" value="1"/>
</dbReference>
<evidence type="ECO:0000259" key="2">
    <source>
        <dbReference type="Pfam" id="PF10505"/>
    </source>
</evidence>
<comment type="caution">
    <text evidence="3">The sequence shown here is derived from an EMBL/GenBank/DDBJ whole genome shotgun (WGS) entry which is preliminary data.</text>
</comment>
<dbReference type="GO" id="GO:0008023">
    <property type="term" value="C:transcription elongation factor complex"/>
    <property type="evidence" value="ECO:0007669"/>
    <property type="project" value="InterPro"/>
</dbReference>
<dbReference type="InterPro" id="IPR019535">
    <property type="entry name" value="ICE2_C"/>
</dbReference>
<dbReference type="Proteomes" id="UP000236370">
    <property type="component" value="Unassembled WGS sequence"/>
</dbReference>
<accession>A0A2J8NS29</accession>
<dbReference type="EMBL" id="NBAG03000224">
    <property type="protein sequence ID" value="PNI74550.1"/>
    <property type="molecule type" value="Genomic_DNA"/>
</dbReference>
<dbReference type="AlphaFoldDB" id="A0A2J8NS29"/>
<name>A0A2J8NS29_PANTR</name>
<evidence type="ECO:0000313" key="4">
    <source>
        <dbReference type="Proteomes" id="UP000236370"/>
    </source>
</evidence>
<evidence type="ECO:0000313" key="3">
    <source>
        <dbReference type="EMBL" id="PNI74550.1"/>
    </source>
</evidence>
<gene>
    <name evidence="3" type="ORF">CK820_G0008399</name>
</gene>
<feature type="compositionally biased region" description="Polar residues" evidence="1">
    <location>
        <begin position="566"/>
        <end position="580"/>
    </location>
</feature>
<dbReference type="PANTHER" id="PTHR14633:SF3">
    <property type="entry name" value="LITTLE ELONGATION COMPLEX SUBUNIT 2"/>
    <property type="match status" value="1"/>
</dbReference>
<reference evidence="3 4" key="1">
    <citation type="submission" date="2017-12" db="EMBL/GenBank/DDBJ databases">
        <title>High-resolution comparative analysis of great ape genomes.</title>
        <authorList>
            <person name="Pollen A."/>
            <person name="Hastie A."/>
            <person name="Hormozdiari F."/>
            <person name="Dougherty M."/>
            <person name="Liu R."/>
            <person name="Chaisson M."/>
            <person name="Hoppe E."/>
            <person name="Hill C."/>
            <person name="Pang A."/>
            <person name="Hillier L."/>
            <person name="Baker C."/>
            <person name="Armstrong J."/>
            <person name="Shendure J."/>
            <person name="Paten B."/>
            <person name="Wilson R."/>
            <person name="Chao H."/>
            <person name="Schneider V."/>
            <person name="Ventura M."/>
            <person name="Kronenberg Z."/>
            <person name="Murali S."/>
            <person name="Gordon D."/>
            <person name="Cantsilieris S."/>
            <person name="Munson K."/>
            <person name="Nelson B."/>
            <person name="Raja A."/>
            <person name="Underwood J."/>
            <person name="Diekhans M."/>
            <person name="Fiddes I."/>
            <person name="Haussler D."/>
            <person name="Eichler E."/>
        </authorList>
    </citation>
    <scope>NUCLEOTIDE SEQUENCE [LARGE SCALE GENOMIC DNA]</scope>
    <source>
        <strain evidence="3">Yerkes chimp pedigree #C0471</strain>
    </source>
</reference>
<dbReference type="Pfam" id="PF10505">
    <property type="entry name" value="NARG2_C"/>
    <property type="match status" value="1"/>
</dbReference>
<sequence length="592" mass="67119">MSSKMVISEPGLNWDISPKNGLKTFFSRENYKDHSMAPSLKELRVLSNRRIGENLNASASSVENEPAVSSATQAKEKVKTTIGMVLLPKPRVPYPRFSRFSQREQRSYVDLLVKYAKIPANSKAVGINKNDYLQYLDMKKHVNEEVTEFLKFLQNSAKKCAQDYNMLSDDARLFTEKILRACIEQVKKYSEFYTLHEVTSLMGFFPFRVEMGLKLEKTLLALGSVKYVKTVFPSMPIKLQLSKDDITTIETSEQTAEAMHYDISKDPNAEKLVSRYHPQIALTSQSLFTLLNNHGPTYKEQWEIPVCIQVIPVAGSKPVKVIYINSPLPQKKMTMRERNQIFHEVPLKFMMSKNTSVPVSAVFMDKPEEFISEMDQFPVYVLPKVEYQACYGVEALTESELCRLWTESLLHSNSSFYVGHIDAFTSKLFLLEEITSEELKEKLSALKISNLFNILQHILKKLSSLQEGSYLLSHAAEDSSLLIYKASDGKVTRTAYNLYKTHCGLPGVPSSLSVPWVPLDPSLLLPYHIHHGRIPCTFPPKSLDTTTQQKIGGTRMPTRSHRNPVSMETKSSCLPAQQVETEGGAPHKRKIT</sequence>
<evidence type="ECO:0000256" key="1">
    <source>
        <dbReference type="SAM" id="MobiDB-lite"/>
    </source>
</evidence>
<proteinExistence type="predicted"/>
<organism evidence="3 4">
    <name type="scientific">Pan troglodytes</name>
    <name type="common">Chimpanzee</name>
    <dbReference type="NCBI Taxonomy" id="9598"/>
    <lineage>
        <taxon>Eukaryota</taxon>
        <taxon>Metazoa</taxon>
        <taxon>Chordata</taxon>
        <taxon>Craniata</taxon>
        <taxon>Vertebrata</taxon>
        <taxon>Euteleostomi</taxon>
        <taxon>Mammalia</taxon>
        <taxon>Eutheria</taxon>
        <taxon>Euarchontoglires</taxon>
        <taxon>Primates</taxon>
        <taxon>Haplorrhini</taxon>
        <taxon>Catarrhini</taxon>
        <taxon>Hominidae</taxon>
        <taxon>Pan</taxon>
    </lineage>
</organism>
<feature type="domain" description="Little elongation complex subunit 2 C-terminal" evidence="2">
    <location>
        <begin position="369"/>
        <end position="540"/>
    </location>
</feature>
<feature type="region of interest" description="Disordered" evidence="1">
    <location>
        <begin position="540"/>
        <end position="592"/>
    </location>
</feature>